<dbReference type="GeneID" id="31360799"/>
<dbReference type="Proteomes" id="UP000001396">
    <property type="component" value="Unassembled WGS sequence"/>
</dbReference>
<comment type="caution">
    <text evidence="1">The sequence shown here is derived from an EMBL/GenBank/DDBJ whole genome shotgun (WGS) entry which is preliminary data.</text>
</comment>
<dbReference type="FunCoup" id="D3BBC5">
    <property type="interactions" value="12"/>
</dbReference>
<dbReference type="RefSeq" id="XP_020433450.1">
    <property type="nucleotide sequence ID" value="XM_020576201.1"/>
</dbReference>
<keyword evidence="2" id="KW-1185">Reference proteome</keyword>
<name>D3BBC5_HETP5</name>
<dbReference type="EMBL" id="ADBJ01000025">
    <property type="protein sequence ID" value="EFA81332.1"/>
    <property type="molecule type" value="Genomic_DNA"/>
</dbReference>
<organism evidence="1 2">
    <name type="scientific">Heterostelium pallidum (strain ATCC 26659 / Pp 5 / PN500)</name>
    <name type="common">Cellular slime mold</name>
    <name type="synonym">Polysphondylium pallidum</name>
    <dbReference type="NCBI Taxonomy" id="670386"/>
    <lineage>
        <taxon>Eukaryota</taxon>
        <taxon>Amoebozoa</taxon>
        <taxon>Evosea</taxon>
        <taxon>Eumycetozoa</taxon>
        <taxon>Dictyostelia</taxon>
        <taxon>Acytosteliales</taxon>
        <taxon>Acytosteliaceae</taxon>
        <taxon>Heterostelium</taxon>
    </lineage>
</organism>
<evidence type="ECO:0000313" key="2">
    <source>
        <dbReference type="Proteomes" id="UP000001396"/>
    </source>
</evidence>
<protein>
    <submittedName>
        <fullName evidence="1">Group-specific antigen</fullName>
    </submittedName>
</protein>
<evidence type="ECO:0000313" key="1">
    <source>
        <dbReference type="EMBL" id="EFA81332.1"/>
    </source>
</evidence>
<gene>
    <name evidence="1" type="ORF">PPL_05314</name>
</gene>
<accession>D3BBC5</accession>
<dbReference type="AlphaFoldDB" id="D3BBC5"/>
<reference evidence="1 2" key="1">
    <citation type="journal article" date="2011" name="Genome Res.">
        <title>Phylogeny-wide analysis of social amoeba genomes highlights ancient origins for complex intercellular communication.</title>
        <authorList>
            <person name="Heidel A.J."/>
            <person name="Lawal H.M."/>
            <person name="Felder M."/>
            <person name="Schilde C."/>
            <person name="Helps N.R."/>
            <person name="Tunggal B."/>
            <person name="Rivero F."/>
            <person name="John U."/>
            <person name="Schleicher M."/>
            <person name="Eichinger L."/>
            <person name="Platzer M."/>
            <person name="Noegel A.A."/>
            <person name="Schaap P."/>
            <person name="Gloeckner G."/>
        </authorList>
    </citation>
    <scope>NUCLEOTIDE SEQUENCE [LARGE SCALE GENOMIC DNA]</scope>
    <source>
        <strain evidence="2">ATCC 26659 / Pp 5 / PN500</strain>
    </source>
</reference>
<proteinExistence type="predicted"/>
<dbReference type="InParanoid" id="D3BBC5"/>
<sequence>MIEDAKSFKNTMTLSRAVHHWKNGGISLWDMKLRNDAQHIWILNRVIANQDVYSPYYQSWRNQIRHNKITSPTLKHSILLWQHFRPIMKLPPHQMKPILRNDEPLPLKLIYHNLINHHHKPVLTSGQFQLSLPPTKIDFTSNRNIFYYINSIKHHRGRNTVFRFFSGSLPVILNKFTSTHHTTSTNCHYEDEWSLEKSTTHFYLCDESSDLTAIIYHNIWKHVNSILFSQDDKILDFSNQSIISDFDIHRNILKLINNIPTPAN</sequence>